<dbReference type="InterPro" id="IPR011130">
    <property type="entry name" value="SecA_preprotein_X-link_dom"/>
</dbReference>
<keyword evidence="3 16" id="KW-0813">Transport</keyword>
<keyword evidence="4 16" id="KW-1003">Cell membrane</keyword>
<dbReference type="InterPro" id="IPR036670">
    <property type="entry name" value="SecA_X-link_sf"/>
</dbReference>
<organism evidence="22 23">
    <name type="scientific">Idiomarina baltica</name>
    <dbReference type="NCBI Taxonomy" id="190892"/>
    <lineage>
        <taxon>Bacteria</taxon>
        <taxon>Pseudomonadati</taxon>
        <taxon>Pseudomonadota</taxon>
        <taxon>Gammaproteobacteria</taxon>
        <taxon>Alteromonadales</taxon>
        <taxon>Idiomarinaceae</taxon>
        <taxon>Idiomarina</taxon>
    </lineage>
</organism>
<dbReference type="InterPro" id="IPR004027">
    <property type="entry name" value="SEC_C_motif"/>
</dbReference>
<dbReference type="FunFam" id="3.40.50.300:FF:000081">
    <property type="entry name" value="Preprotein translocase subunit SecA"/>
    <property type="match status" value="1"/>
</dbReference>
<dbReference type="SUPFAM" id="SSF81767">
    <property type="entry name" value="Pre-protein crosslinking domain of SecA"/>
    <property type="match status" value="1"/>
</dbReference>
<dbReference type="HAMAP" id="MF_01382">
    <property type="entry name" value="SecA"/>
    <property type="match status" value="1"/>
</dbReference>
<evidence type="ECO:0000256" key="17">
    <source>
        <dbReference type="RuleBase" id="RU003874"/>
    </source>
</evidence>
<feature type="binding site" evidence="16">
    <location>
        <begin position="105"/>
        <end position="109"/>
    </location>
    <ligand>
        <name>ATP</name>
        <dbReference type="ChEBI" id="CHEBI:30616"/>
    </ligand>
</feature>
<keyword evidence="7" id="KW-0479">Metal-binding</keyword>
<feature type="domain" description="SecA family profile" evidence="21">
    <location>
        <begin position="3"/>
        <end position="619"/>
    </location>
</feature>
<keyword evidence="12 16" id="KW-1278">Translocase</keyword>
<comment type="subcellular location">
    <subcellularLocation>
        <location evidence="16">Cell membrane</location>
        <topology evidence="16">Peripheral membrane protein</topology>
        <orientation evidence="16">Cytoplasmic side</orientation>
    </subcellularLocation>
    <subcellularLocation>
        <location evidence="16">Cytoplasm</location>
    </subcellularLocation>
    <text evidence="16">Distribution is 50-50.</text>
</comment>
<keyword evidence="14 16" id="KW-0472">Membrane</keyword>
<feature type="region of interest" description="Disordered" evidence="18">
    <location>
        <begin position="836"/>
        <end position="905"/>
    </location>
</feature>
<dbReference type="Pfam" id="PF21090">
    <property type="entry name" value="P-loop_SecA"/>
    <property type="match status" value="1"/>
</dbReference>
<feature type="compositionally biased region" description="Basic residues" evidence="18">
    <location>
        <begin position="896"/>
        <end position="905"/>
    </location>
</feature>
<feature type="domain" description="Helicase C-terminal" evidence="20">
    <location>
        <begin position="437"/>
        <end position="635"/>
    </location>
</feature>
<comment type="caution">
    <text evidence="22">The sequence shown here is derived from an EMBL/GenBank/DDBJ whole genome shotgun (WGS) entry which is preliminary data.</text>
</comment>
<dbReference type="PROSITE" id="PS51192">
    <property type="entry name" value="HELICASE_ATP_BIND_1"/>
    <property type="match status" value="1"/>
</dbReference>
<evidence type="ECO:0000256" key="1">
    <source>
        <dbReference type="ARBA" id="ARBA00001947"/>
    </source>
</evidence>
<keyword evidence="10 16" id="KW-0067">ATP-binding</keyword>
<keyword evidence="6" id="KW-0997">Cell inner membrane</keyword>
<dbReference type="GO" id="GO:0043952">
    <property type="term" value="P:protein transport by the Sec complex"/>
    <property type="evidence" value="ECO:0007669"/>
    <property type="project" value="TreeGrafter"/>
</dbReference>
<dbReference type="Pfam" id="PF02810">
    <property type="entry name" value="SEC-C"/>
    <property type="match status" value="1"/>
</dbReference>
<comment type="similarity">
    <text evidence="2 16 17">Belongs to the SecA family.</text>
</comment>
<evidence type="ECO:0000259" key="21">
    <source>
        <dbReference type="PROSITE" id="PS51196"/>
    </source>
</evidence>
<evidence type="ECO:0000256" key="18">
    <source>
        <dbReference type="SAM" id="MobiDB-lite"/>
    </source>
</evidence>
<dbReference type="GO" id="GO:0006605">
    <property type="term" value="P:protein targeting"/>
    <property type="evidence" value="ECO:0007669"/>
    <property type="project" value="UniProtKB-UniRule"/>
</dbReference>
<dbReference type="Pfam" id="PF07517">
    <property type="entry name" value="SecA_DEAD"/>
    <property type="match status" value="1"/>
</dbReference>
<dbReference type="GO" id="GO:0017038">
    <property type="term" value="P:protein import"/>
    <property type="evidence" value="ECO:0007669"/>
    <property type="project" value="InterPro"/>
</dbReference>
<dbReference type="SUPFAM" id="SSF52540">
    <property type="entry name" value="P-loop containing nucleoside triphosphate hydrolases"/>
    <property type="match status" value="2"/>
</dbReference>
<keyword evidence="13 16" id="KW-0811">Translocation</keyword>
<evidence type="ECO:0000256" key="9">
    <source>
        <dbReference type="ARBA" id="ARBA00022833"/>
    </source>
</evidence>
<feature type="domain" description="Helicase ATP-binding" evidence="19">
    <location>
        <begin position="89"/>
        <end position="247"/>
    </location>
</feature>
<accession>A0A348WLN7</accession>
<dbReference type="Pfam" id="PF01043">
    <property type="entry name" value="SecA_PP_bind"/>
    <property type="match status" value="1"/>
</dbReference>
<evidence type="ECO:0000313" key="23">
    <source>
        <dbReference type="Proteomes" id="UP000262878"/>
    </source>
</evidence>
<dbReference type="InterPro" id="IPR020937">
    <property type="entry name" value="SecA_CS"/>
</dbReference>
<comment type="catalytic activity">
    <reaction evidence="15 16">
        <text>ATP + H2O + cellular proteinSide 1 = ADP + phosphate + cellular proteinSide 2.</text>
        <dbReference type="EC" id="7.4.2.8"/>
    </reaction>
</comment>
<feature type="binding site" evidence="16">
    <location>
        <position position="87"/>
    </location>
    <ligand>
        <name>ATP</name>
        <dbReference type="ChEBI" id="CHEBI:30616"/>
    </ligand>
</feature>
<evidence type="ECO:0000256" key="11">
    <source>
        <dbReference type="ARBA" id="ARBA00022927"/>
    </source>
</evidence>
<feature type="binding site" evidence="16">
    <location>
        <position position="512"/>
    </location>
    <ligand>
        <name>ATP</name>
        <dbReference type="ChEBI" id="CHEBI:30616"/>
    </ligand>
</feature>
<dbReference type="STRING" id="314276.OS145_05175"/>
<sequence>MLGSLFRKVFGSRNDRILKTLQKRVNRINQLEPEFEALSDEQLKEKTTEFRKRLNEGAKLDSLLEEAFATVREASKRVFKMRHFDVQMVGGMVLDENRIAEMKTGEGKTLTATLPAYLNALTGKGVHIITVNDYLAKRDAEFNRPLFEFLGMSVAFNIPGMQPQDKKAAYQADITYGTNNEFGFDYLRDNMAFSPEERVQRELHYALVDEVDSILIDEARTPLIISGPAEDSSEMYKKMNELVPLLVRQEKEDTEEERGDGDFTIDEKAKQLHLTENGQEHIESLLKERGMLGEDDSLYSAANITLLHHINAALRAHHLFSRDVDYIVKDGKIIIVDEHTGRTMEGRRWSEGLHQAMEAKEGVEIQNENQTLASITFQNYFRLYDKLAGMTGTADTEAFEFQSIYGLETVVIPTNRPMVRDDRADLIYLTTREKYEAIAEDIEECRKQGRPVLVGTVSIENSELLSSLLKKKKIPHAVLNAKFHQQEADIVAQAGRPGAVTIATNMAGRGTDIVLGGNWKSDVEKLEEPDNDKIEKIKQEWQVLHDKVIEAGGLHIIGTERHESRRIDNQLRGRSGRQGDPGSSRFYLSLEDPLMRIFASERMATMMKRLGMKEGEAIEHPWVTRAIENAQRKVEGRNFDVRKQLLEYDDVANDQRRVVYEQRNELLDEGDISATIDVIREDVVNAVIDEYVPPQSLAELWDLPSLEERLRADFDIEVELQKSLDEDEHFHEEVLRERVLNALVDAYKEKEALVGAEVLRRFEKSVMLQSLDQHWKEHLAAMDHLRQGIHLRGYAQKNPKQEYKREAFELFSEMLENLKLDVVTLLSRVRVRAPEDVDAVDQQRKAADSAPREFKHEQASATASADTNAESGDQQQPAQRGTKVGRNEPCPCGSGKKYKHCHGKL</sequence>
<dbReference type="PRINTS" id="PR00906">
    <property type="entry name" value="SECA"/>
</dbReference>
<dbReference type="InterPro" id="IPR011116">
    <property type="entry name" value="SecA_Wing/Scaffold"/>
</dbReference>
<evidence type="ECO:0000256" key="13">
    <source>
        <dbReference type="ARBA" id="ARBA00023010"/>
    </source>
</evidence>
<dbReference type="NCBIfam" id="TIGR00963">
    <property type="entry name" value="secA"/>
    <property type="match status" value="1"/>
</dbReference>
<dbReference type="GO" id="GO:0046872">
    <property type="term" value="F:metal ion binding"/>
    <property type="evidence" value="ECO:0007669"/>
    <property type="project" value="UniProtKB-KW"/>
</dbReference>
<dbReference type="FunFam" id="3.90.1440.10:FF:000001">
    <property type="entry name" value="Preprotein translocase subunit SecA"/>
    <property type="match status" value="1"/>
</dbReference>
<keyword evidence="5 16" id="KW-0963">Cytoplasm</keyword>
<evidence type="ECO:0000256" key="5">
    <source>
        <dbReference type="ARBA" id="ARBA00022490"/>
    </source>
</evidence>
<dbReference type="FunFam" id="1.10.3060.10:FF:000003">
    <property type="entry name" value="Protein translocase subunit SecA"/>
    <property type="match status" value="1"/>
</dbReference>
<dbReference type="SUPFAM" id="SSF81886">
    <property type="entry name" value="Helical scaffold and wing domains of SecA"/>
    <property type="match status" value="1"/>
</dbReference>
<dbReference type="InterPro" id="IPR036266">
    <property type="entry name" value="SecA_Wing/Scaffold_sf"/>
</dbReference>
<evidence type="ECO:0000256" key="4">
    <source>
        <dbReference type="ARBA" id="ARBA00022475"/>
    </source>
</evidence>
<dbReference type="PROSITE" id="PS51194">
    <property type="entry name" value="HELICASE_CTER"/>
    <property type="match status" value="1"/>
</dbReference>
<dbReference type="GO" id="GO:0031522">
    <property type="term" value="C:cell envelope Sec protein transport complex"/>
    <property type="evidence" value="ECO:0007669"/>
    <property type="project" value="UniProtKB-ARBA"/>
</dbReference>
<evidence type="ECO:0000256" key="3">
    <source>
        <dbReference type="ARBA" id="ARBA00022448"/>
    </source>
</evidence>
<reference evidence="22 23" key="1">
    <citation type="journal article" date="2018" name="Nat. Biotechnol.">
        <title>A standardized bacterial taxonomy based on genome phylogeny substantially revises the tree of life.</title>
        <authorList>
            <person name="Parks D.H."/>
            <person name="Chuvochina M."/>
            <person name="Waite D.W."/>
            <person name="Rinke C."/>
            <person name="Skarshewski A."/>
            <person name="Chaumeil P.A."/>
            <person name="Hugenholtz P."/>
        </authorList>
    </citation>
    <scope>NUCLEOTIDE SEQUENCE [LARGE SCALE GENOMIC DNA]</scope>
    <source>
        <strain evidence="22">UBA9360</strain>
    </source>
</reference>
<dbReference type="InterPro" id="IPR014001">
    <property type="entry name" value="Helicase_ATP-bd"/>
</dbReference>
<evidence type="ECO:0000256" key="14">
    <source>
        <dbReference type="ARBA" id="ARBA00023136"/>
    </source>
</evidence>
<evidence type="ECO:0000256" key="2">
    <source>
        <dbReference type="ARBA" id="ARBA00007650"/>
    </source>
</evidence>
<dbReference type="NCBIfam" id="NF009538">
    <property type="entry name" value="PRK12904.1"/>
    <property type="match status" value="1"/>
</dbReference>
<evidence type="ECO:0000256" key="16">
    <source>
        <dbReference type="HAMAP-Rule" id="MF_01382"/>
    </source>
</evidence>
<dbReference type="GO" id="GO:0005829">
    <property type="term" value="C:cytosol"/>
    <property type="evidence" value="ECO:0007669"/>
    <property type="project" value="TreeGrafter"/>
</dbReference>
<evidence type="ECO:0000313" key="22">
    <source>
        <dbReference type="EMBL" id="HAR55449.1"/>
    </source>
</evidence>
<keyword evidence="8 16" id="KW-0547">Nucleotide-binding</keyword>
<dbReference type="EMBL" id="DMUP01000037">
    <property type="protein sequence ID" value="HAR55449.1"/>
    <property type="molecule type" value="Genomic_DNA"/>
</dbReference>
<dbReference type="InterPro" id="IPR001650">
    <property type="entry name" value="Helicase_C-like"/>
</dbReference>
<evidence type="ECO:0000259" key="19">
    <source>
        <dbReference type="PROSITE" id="PS51192"/>
    </source>
</evidence>
<dbReference type="InterPro" id="IPR000185">
    <property type="entry name" value="SecA"/>
</dbReference>
<dbReference type="Pfam" id="PF07516">
    <property type="entry name" value="SecA_SW"/>
    <property type="match status" value="1"/>
</dbReference>
<dbReference type="PROSITE" id="PS51196">
    <property type="entry name" value="SECA_MOTOR_DEAD"/>
    <property type="match status" value="1"/>
</dbReference>
<dbReference type="SMART" id="SM00957">
    <property type="entry name" value="SecA_DEAD"/>
    <property type="match status" value="1"/>
</dbReference>
<comment type="subunit">
    <text evidence="16">Monomer and homodimer. Part of the essential Sec protein translocation apparatus which comprises SecA, SecYEG and auxiliary proteins SecDF-YajC and YidC.</text>
</comment>
<name>A0A348WLN7_9GAMM</name>
<dbReference type="SMART" id="SM00958">
    <property type="entry name" value="SecA_PP_bind"/>
    <property type="match status" value="1"/>
</dbReference>
<dbReference type="Gene3D" id="3.40.50.300">
    <property type="entry name" value="P-loop containing nucleotide triphosphate hydrolases"/>
    <property type="match status" value="2"/>
</dbReference>
<dbReference type="GO" id="GO:0005524">
    <property type="term" value="F:ATP binding"/>
    <property type="evidence" value="ECO:0007669"/>
    <property type="project" value="UniProtKB-UniRule"/>
</dbReference>
<dbReference type="InterPro" id="IPR044722">
    <property type="entry name" value="SecA_SF2_C"/>
</dbReference>
<dbReference type="Gene3D" id="1.10.3060.10">
    <property type="entry name" value="Helical scaffold and wing domains of SecA"/>
    <property type="match status" value="1"/>
</dbReference>
<evidence type="ECO:0000256" key="12">
    <source>
        <dbReference type="ARBA" id="ARBA00022967"/>
    </source>
</evidence>
<comment type="function">
    <text evidence="16">Part of the Sec protein translocase complex. Interacts with the SecYEG preprotein conducting channel. Has a central role in coupling the hydrolysis of ATP to the transfer of proteins into and across the cell membrane, serving both as a receptor for the preprotein-SecB complex and as an ATP-driven molecular motor driving the stepwise translocation of polypeptide chains across the membrane.</text>
</comment>
<dbReference type="GO" id="GO:0065002">
    <property type="term" value="P:intracellular protein transmembrane transport"/>
    <property type="evidence" value="ECO:0007669"/>
    <property type="project" value="UniProtKB-UniRule"/>
</dbReference>
<evidence type="ECO:0000256" key="15">
    <source>
        <dbReference type="ARBA" id="ARBA00034006"/>
    </source>
</evidence>
<feature type="compositionally biased region" description="Basic and acidic residues" evidence="18">
    <location>
        <begin position="841"/>
        <end position="858"/>
    </location>
</feature>
<dbReference type="PANTHER" id="PTHR30612">
    <property type="entry name" value="SECA INNER MEMBRANE COMPONENT OF SEC PROTEIN SECRETION SYSTEM"/>
    <property type="match status" value="1"/>
</dbReference>
<dbReference type="InterPro" id="IPR014018">
    <property type="entry name" value="SecA_motor_DEAD"/>
</dbReference>
<dbReference type="Gene3D" id="3.90.1440.10">
    <property type="entry name" value="SecA, preprotein cross-linking domain"/>
    <property type="match status" value="1"/>
</dbReference>
<evidence type="ECO:0000256" key="10">
    <source>
        <dbReference type="ARBA" id="ARBA00022840"/>
    </source>
</evidence>
<feature type="compositionally biased region" description="Polar residues" evidence="18">
    <location>
        <begin position="859"/>
        <end position="879"/>
    </location>
</feature>
<comment type="cofactor">
    <cofactor evidence="1">
        <name>Zn(2+)</name>
        <dbReference type="ChEBI" id="CHEBI:29105"/>
    </cofactor>
</comment>
<dbReference type="CDD" id="cd17928">
    <property type="entry name" value="DEXDc_SecA"/>
    <property type="match status" value="1"/>
</dbReference>
<evidence type="ECO:0000256" key="6">
    <source>
        <dbReference type="ARBA" id="ARBA00022519"/>
    </source>
</evidence>
<dbReference type="CDD" id="cd18803">
    <property type="entry name" value="SF2_C_secA"/>
    <property type="match status" value="1"/>
</dbReference>
<dbReference type="InterPro" id="IPR027417">
    <property type="entry name" value="P-loop_NTPase"/>
</dbReference>
<keyword evidence="9" id="KW-0862">Zinc</keyword>
<evidence type="ECO:0000259" key="20">
    <source>
        <dbReference type="PROSITE" id="PS51194"/>
    </source>
</evidence>
<dbReference type="PANTHER" id="PTHR30612:SF0">
    <property type="entry name" value="CHLOROPLAST PROTEIN-TRANSPORTING ATPASE"/>
    <property type="match status" value="1"/>
</dbReference>
<dbReference type="EC" id="7.4.2.8" evidence="16"/>
<protein>
    <recommendedName>
        <fullName evidence="16 17">Protein translocase subunit SecA</fullName>
        <ecNumber evidence="16">7.4.2.8</ecNumber>
    </recommendedName>
</protein>
<dbReference type="GO" id="GO:0008564">
    <property type="term" value="F:protein-exporting ATPase activity"/>
    <property type="evidence" value="ECO:0007669"/>
    <property type="project" value="UniProtKB-EC"/>
</dbReference>
<dbReference type="FunFam" id="3.40.50.300:FF:000113">
    <property type="entry name" value="Preprotein translocase subunit SecA"/>
    <property type="match status" value="1"/>
</dbReference>
<dbReference type="AlphaFoldDB" id="A0A348WLN7"/>
<evidence type="ECO:0000256" key="7">
    <source>
        <dbReference type="ARBA" id="ARBA00022723"/>
    </source>
</evidence>
<dbReference type="Proteomes" id="UP000262878">
    <property type="component" value="Unassembled WGS sequence"/>
</dbReference>
<proteinExistence type="inferred from homology"/>
<dbReference type="InterPro" id="IPR011115">
    <property type="entry name" value="SecA_DEAD"/>
</dbReference>
<dbReference type="GO" id="GO:0005886">
    <property type="term" value="C:plasma membrane"/>
    <property type="evidence" value="ECO:0007669"/>
    <property type="project" value="UniProtKB-SubCell"/>
</dbReference>
<keyword evidence="11 16" id="KW-0653">Protein transport</keyword>
<gene>
    <name evidence="16" type="primary">secA</name>
    <name evidence="22" type="ORF">DCR58_01545</name>
</gene>
<dbReference type="PROSITE" id="PS01312">
    <property type="entry name" value="SECA"/>
    <property type="match status" value="1"/>
</dbReference>
<evidence type="ECO:0000256" key="8">
    <source>
        <dbReference type="ARBA" id="ARBA00022741"/>
    </source>
</evidence>